<sequence length="809" mass="90253">MTQVRSFDPISGILVTDAGCILQTLTDYVAPHNHIMPLDLGAKGSCQIGGNVSTNAGGLRLLRYGSLHGSVLGLEVVLPDGTILDQLTTLRKDNTGYDLKQLFIGAEGTLGIITGVSILTPPAPQASNNVILALPRFENVLPLYKTVKRQLSEILSAFEFIDRTAYDLAVKHGQGRALSEEEVEGAECFVLVETSGGRREHDEEKLNDLLESLLEAEEPLINTGVLAQNPAQFSSLWALREGVTEAVSKEGKAYKYDISVPLSTFKECVDLTRERLRSKGLLNDDQVKAVIGYGHVGDGNLHLNVIAKAYTPEIQDALEPFVYELVASHRGSVSAEHGIGAMKTHALHYSKDETRLMTIFQGIHFYLHPEILPEVQNTLRQSIAELGGQVDGNVPDRGYVLADLHNPESQRAFQLFSAERWVVPLTFVEACKTAGAHIAPIFLESEGRPMPIHVHESIANVKFREALYEKILYCAGFPYASLESARVIIADSKTDVFNALVKHYQLTPHKYIESLEWVDRCIERQGVSFTPHVFKNPGGRRAGEERTQFTEEDEQKLCEWIAAKIPFKSTGGRTGNKLYQQLCEMSNHPEYSWVTRHTWQSWRERYKKNAGRLDKIVDKIVSTTKPNQGEKWQYGYVRQDDDKPKKKRKRLSKHEDGQEFVVGSSSAGQESVHADPHVAANSSLGQLAGILRLAPPGNREDEWRIRDGHDPPPAWAKSRGSNELEEGPNVQCAKSEEPPTITDDTLQLAITVAVAGHVLEQELSEIALQTRFTVEEVREYYDKYGGDLERTSRRLQKMREHLNALLDDD</sequence>
<dbReference type="AlphaFoldDB" id="A0A1Q3EQC0"/>
<evidence type="ECO:0000256" key="5">
    <source>
        <dbReference type="SAM" id="MobiDB-lite"/>
    </source>
</evidence>
<dbReference type="PANTHER" id="PTHR43716">
    <property type="entry name" value="D-2-HYDROXYGLUTARATE DEHYDROGENASE, MITOCHONDRIAL"/>
    <property type="match status" value="1"/>
</dbReference>
<keyword evidence="4" id="KW-0560">Oxidoreductase</keyword>
<dbReference type="Pfam" id="PF08914">
    <property type="entry name" value="Myb_Rap1"/>
    <property type="match status" value="1"/>
</dbReference>
<dbReference type="Gene3D" id="3.30.465.10">
    <property type="match status" value="1"/>
</dbReference>
<reference evidence="7 8" key="1">
    <citation type="submission" date="2016-08" db="EMBL/GenBank/DDBJ databases">
        <authorList>
            <consortium name="Lentinula edodes genome sequencing consortium"/>
            <person name="Sakamoto Y."/>
            <person name="Nakade K."/>
            <person name="Sato S."/>
            <person name="Yoshida Y."/>
            <person name="Miyazaki K."/>
            <person name="Natsume S."/>
            <person name="Konno N."/>
        </authorList>
    </citation>
    <scope>NUCLEOTIDE SEQUENCE [LARGE SCALE GENOMIC DNA]</scope>
    <source>
        <strain evidence="7 8">NBRC 111202</strain>
    </source>
</reference>
<keyword evidence="2" id="KW-0285">Flavoprotein</keyword>
<dbReference type="Pfam" id="PF01565">
    <property type="entry name" value="FAD_binding_4"/>
    <property type="match status" value="1"/>
</dbReference>
<feature type="region of interest" description="Disordered" evidence="5">
    <location>
        <begin position="698"/>
        <end position="740"/>
    </location>
</feature>
<dbReference type="CDD" id="cd11655">
    <property type="entry name" value="rap1_myb-like"/>
    <property type="match status" value="1"/>
</dbReference>
<dbReference type="GO" id="GO:0016491">
    <property type="term" value="F:oxidoreductase activity"/>
    <property type="evidence" value="ECO:0007669"/>
    <property type="project" value="UniProtKB-KW"/>
</dbReference>
<dbReference type="Pfam" id="PF02913">
    <property type="entry name" value="FAD-oxidase_C"/>
    <property type="match status" value="1"/>
</dbReference>
<name>A0A1Q3EQC0_LENED</name>
<reference evidence="7 8" key="2">
    <citation type="submission" date="2017-02" db="EMBL/GenBank/DDBJ databases">
        <title>A genome survey and senescence transcriptome analysis in Lentinula edodes.</title>
        <authorList>
            <person name="Sakamoto Y."/>
            <person name="Nakade K."/>
            <person name="Sato S."/>
            <person name="Yoshida Y."/>
            <person name="Miyazaki K."/>
            <person name="Natsume S."/>
            <person name="Konno N."/>
        </authorList>
    </citation>
    <scope>NUCLEOTIDE SEQUENCE [LARGE SCALE GENOMIC DNA]</scope>
    <source>
        <strain evidence="7 8">NBRC 111202</strain>
    </source>
</reference>
<evidence type="ECO:0000256" key="1">
    <source>
        <dbReference type="ARBA" id="ARBA00001974"/>
    </source>
</evidence>
<feature type="region of interest" description="Disordered" evidence="5">
    <location>
        <begin position="631"/>
        <end position="675"/>
    </location>
</feature>
<dbReference type="InterPro" id="IPR006094">
    <property type="entry name" value="Oxid_FAD_bind_N"/>
</dbReference>
<dbReference type="GO" id="GO:0005739">
    <property type="term" value="C:mitochondrion"/>
    <property type="evidence" value="ECO:0007669"/>
    <property type="project" value="TreeGrafter"/>
</dbReference>
<evidence type="ECO:0000313" key="7">
    <source>
        <dbReference type="EMBL" id="GAW09401.1"/>
    </source>
</evidence>
<dbReference type="InterPro" id="IPR016169">
    <property type="entry name" value="FAD-bd_PCMH_sub2"/>
</dbReference>
<dbReference type="InterPro" id="IPR004113">
    <property type="entry name" value="FAD-bd_oxidored_4_C"/>
</dbReference>
<dbReference type="Gene3D" id="1.10.10.60">
    <property type="entry name" value="Homeodomain-like"/>
    <property type="match status" value="1"/>
</dbReference>
<dbReference type="PROSITE" id="PS51387">
    <property type="entry name" value="FAD_PCMH"/>
    <property type="match status" value="1"/>
</dbReference>
<evidence type="ECO:0000256" key="2">
    <source>
        <dbReference type="ARBA" id="ARBA00022630"/>
    </source>
</evidence>
<dbReference type="SUPFAM" id="SSF46689">
    <property type="entry name" value="Homeodomain-like"/>
    <property type="match status" value="1"/>
</dbReference>
<dbReference type="InterPro" id="IPR036318">
    <property type="entry name" value="FAD-bd_PCMH-like_sf"/>
</dbReference>
<dbReference type="FunFam" id="3.30.70.2190:FF:000001">
    <property type="entry name" value="D-2-hydroxyglutarate dehydrogenase mitochondrial"/>
    <property type="match status" value="1"/>
</dbReference>
<organism evidence="7 8">
    <name type="scientific">Lentinula edodes</name>
    <name type="common">Shiitake mushroom</name>
    <name type="synonym">Lentinus edodes</name>
    <dbReference type="NCBI Taxonomy" id="5353"/>
    <lineage>
        <taxon>Eukaryota</taxon>
        <taxon>Fungi</taxon>
        <taxon>Dikarya</taxon>
        <taxon>Basidiomycota</taxon>
        <taxon>Agaricomycotina</taxon>
        <taxon>Agaricomycetes</taxon>
        <taxon>Agaricomycetidae</taxon>
        <taxon>Agaricales</taxon>
        <taxon>Marasmiineae</taxon>
        <taxon>Omphalotaceae</taxon>
        <taxon>Lentinula</taxon>
    </lineage>
</organism>
<evidence type="ECO:0000256" key="4">
    <source>
        <dbReference type="ARBA" id="ARBA00023002"/>
    </source>
</evidence>
<dbReference type="SUPFAM" id="SSF56176">
    <property type="entry name" value="FAD-binding/transporter-associated domain-like"/>
    <property type="match status" value="1"/>
</dbReference>
<feature type="compositionally biased region" description="Basic and acidic residues" evidence="5">
    <location>
        <begin position="698"/>
        <end position="710"/>
    </location>
</feature>
<dbReference type="InterPro" id="IPR009057">
    <property type="entry name" value="Homeodomain-like_sf"/>
</dbReference>
<keyword evidence="3" id="KW-0274">FAD</keyword>
<protein>
    <submittedName>
        <fullName evidence="7">FAD-binding domain-containing protein</fullName>
    </submittedName>
</protein>
<evidence type="ECO:0000259" key="6">
    <source>
        <dbReference type="PROSITE" id="PS51387"/>
    </source>
</evidence>
<dbReference type="InterPro" id="IPR016166">
    <property type="entry name" value="FAD-bd_PCMH"/>
</dbReference>
<accession>A0A1Q3EQC0</accession>
<evidence type="ECO:0000256" key="3">
    <source>
        <dbReference type="ARBA" id="ARBA00022827"/>
    </source>
</evidence>
<gene>
    <name evidence="7" type="ORF">LENED_011551</name>
</gene>
<dbReference type="STRING" id="5353.A0A1Q3EQC0"/>
<feature type="domain" description="FAD-binding PCMH-type" evidence="6">
    <location>
        <begin position="1"/>
        <end position="123"/>
    </location>
</feature>
<dbReference type="InterPro" id="IPR051264">
    <property type="entry name" value="FAD-oxidored/transferase_4"/>
</dbReference>
<dbReference type="InterPro" id="IPR016164">
    <property type="entry name" value="FAD-linked_Oxase-like_C"/>
</dbReference>
<dbReference type="PANTHER" id="PTHR43716:SF1">
    <property type="entry name" value="D-2-HYDROXYGLUTARATE DEHYDROGENASE, MITOCHONDRIAL"/>
    <property type="match status" value="1"/>
</dbReference>
<dbReference type="Gene3D" id="3.30.70.2190">
    <property type="match status" value="1"/>
</dbReference>
<dbReference type="SUPFAM" id="SSF55103">
    <property type="entry name" value="FAD-linked oxidases, C-terminal domain"/>
    <property type="match status" value="1"/>
</dbReference>
<dbReference type="FunFam" id="3.30.465.10:FF:000001">
    <property type="entry name" value="D-2-hydroxyglutarate dehydrogenase, mitochondrial"/>
    <property type="match status" value="1"/>
</dbReference>
<keyword evidence="8" id="KW-1185">Reference proteome</keyword>
<dbReference type="FunFam" id="3.30.70.2740:FF:000002">
    <property type="entry name" value="D-2-hydroxyglutarate dehydrogenase mitochondrial"/>
    <property type="match status" value="1"/>
</dbReference>
<comment type="caution">
    <text evidence="7">The sequence shown here is derived from an EMBL/GenBank/DDBJ whole genome shotgun (WGS) entry which is preliminary data.</text>
</comment>
<dbReference type="EMBL" id="BDGU01001072">
    <property type="protein sequence ID" value="GAW09401.1"/>
    <property type="molecule type" value="Genomic_DNA"/>
</dbReference>
<evidence type="ECO:0000313" key="8">
    <source>
        <dbReference type="Proteomes" id="UP000188533"/>
    </source>
</evidence>
<proteinExistence type="predicted"/>
<dbReference type="Proteomes" id="UP000188533">
    <property type="component" value="Unassembled WGS sequence"/>
</dbReference>
<comment type="cofactor">
    <cofactor evidence="1">
        <name>FAD</name>
        <dbReference type="ChEBI" id="CHEBI:57692"/>
    </cofactor>
</comment>
<dbReference type="InterPro" id="IPR015010">
    <property type="entry name" value="TERF2IP_Myb"/>
</dbReference>
<dbReference type="GO" id="GO:0071949">
    <property type="term" value="F:FAD binding"/>
    <property type="evidence" value="ECO:0007669"/>
    <property type="project" value="InterPro"/>
</dbReference>
<dbReference type="Gene3D" id="3.30.70.2740">
    <property type="match status" value="1"/>
</dbReference>